<dbReference type="SUPFAM" id="SSF48452">
    <property type="entry name" value="TPR-like"/>
    <property type="match status" value="1"/>
</dbReference>
<protein>
    <recommendedName>
        <fullName evidence="3">Tetratricopeptide repeat protein</fullName>
    </recommendedName>
</protein>
<dbReference type="AlphaFoldDB" id="A0A9D2QYQ7"/>
<gene>
    <name evidence="1" type="ORF">H9912_04015</name>
</gene>
<reference evidence="1" key="2">
    <citation type="submission" date="2021-04" db="EMBL/GenBank/DDBJ databases">
        <authorList>
            <person name="Gilroy R."/>
        </authorList>
    </citation>
    <scope>NUCLEOTIDE SEQUENCE</scope>
    <source>
        <strain evidence="1">ChiHjej8B7-25341</strain>
    </source>
</reference>
<comment type="caution">
    <text evidence="1">The sequence shown here is derived from an EMBL/GenBank/DDBJ whole genome shotgun (WGS) entry which is preliminary data.</text>
</comment>
<evidence type="ECO:0000313" key="1">
    <source>
        <dbReference type="EMBL" id="HJD31089.1"/>
    </source>
</evidence>
<accession>A0A9D2QYQ7</accession>
<name>A0A9D2QYQ7_9FIRM</name>
<evidence type="ECO:0008006" key="3">
    <source>
        <dbReference type="Google" id="ProtNLM"/>
    </source>
</evidence>
<dbReference type="Proteomes" id="UP000823851">
    <property type="component" value="Unassembled WGS sequence"/>
</dbReference>
<organism evidence="1 2">
    <name type="scientific">Candidatus Eisenbergiella stercorigallinarum</name>
    <dbReference type="NCBI Taxonomy" id="2838557"/>
    <lineage>
        <taxon>Bacteria</taxon>
        <taxon>Bacillati</taxon>
        <taxon>Bacillota</taxon>
        <taxon>Clostridia</taxon>
        <taxon>Lachnospirales</taxon>
        <taxon>Lachnospiraceae</taxon>
        <taxon>Eisenbergiella</taxon>
    </lineage>
</organism>
<reference evidence="1" key="1">
    <citation type="journal article" date="2021" name="PeerJ">
        <title>Extensive microbial diversity within the chicken gut microbiome revealed by metagenomics and culture.</title>
        <authorList>
            <person name="Gilroy R."/>
            <person name="Ravi A."/>
            <person name="Getino M."/>
            <person name="Pursley I."/>
            <person name="Horton D.L."/>
            <person name="Alikhan N.F."/>
            <person name="Baker D."/>
            <person name="Gharbi K."/>
            <person name="Hall N."/>
            <person name="Watson M."/>
            <person name="Adriaenssens E.M."/>
            <person name="Foster-Nyarko E."/>
            <person name="Jarju S."/>
            <person name="Secka A."/>
            <person name="Antonio M."/>
            <person name="Oren A."/>
            <person name="Chaudhuri R.R."/>
            <person name="La Ragione R."/>
            <person name="Hildebrand F."/>
            <person name="Pallen M.J."/>
        </authorList>
    </citation>
    <scope>NUCLEOTIDE SEQUENCE</scope>
    <source>
        <strain evidence="1">ChiHjej8B7-25341</strain>
    </source>
</reference>
<proteinExistence type="predicted"/>
<evidence type="ECO:0000313" key="2">
    <source>
        <dbReference type="Proteomes" id="UP000823851"/>
    </source>
</evidence>
<dbReference type="EMBL" id="DWUW01000116">
    <property type="protein sequence ID" value="HJD31089.1"/>
    <property type="molecule type" value="Genomic_DNA"/>
</dbReference>
<dbReference type="Gene3D" id="1.25.40.10">
    <property type="entry name" value="Tetratricopeptide repeat domain"/>
    <property type="match status" value="1"/>
</dbReference>
<sequence>MGKAILCLGRYAQIPYRFEKTKTRVFCLEELCFYLRENAALVDASCFTRQLADWLEDQCGLPELAARLRALLKGKEKPEAIAPQILEYAGCFSEKEIRDTGRLIRLGADAALPEKQKARADYFLENRRYAMAIQEYSRILREEEARIPSFDGKLYHALGTAQAGLFFFDRAADSFEKAYRLSGEEESLLCFLAAKRMGLSEQEYLAFLTEHGEYYETSLKLEERMTKRREAWTDERNASRISSIRSAFFSGDREQYSRLMRRETERLREEYRIFAAEDLPIGGA</sequence>
<dbReference type="InterPro" id="IPR011990">
    <property type="entry name" value="TPR-like_helical_dom_sf"/>
</dbReference>